<evidence type="ECO:0000259" key="2">
    <source>
        <dbReference type="PROSITE" id="PS50132"/>
    </source>
</evidence>
<feature type="region of interest" description="Disordered" evidence="1">
    <location>
        <begin position="723"/>
        <end position="768"/>
    </location>
</feature>
<dbReference type="Proteomes" id="UP000887575">
    <property type="component" value="Unassembled WGS sequence"/>
</dbReference>
<feature type="compositionally biased region" description="Basic and acidic residues" evidence="1">
    <location>
        <begin position="668"/>
        <end position="678"/>
    </location>
</feature>
<feature type="domain" description="RGS" evidence="2">
    <location>
        <begin position="129"/>
        <end position="247"/>
    </location>
</feature>
<feature type="region of interest" description="Disordered" evidence="1">
    <location>
        <begin position="256"/>
        <end position="405"/>
    </location>
</feature>
<dbReference type="GO" id="GO:0005634">
    <property type="term" value="C:nucleus"/>
    <property type="evidence" value="ECO:0007669"/>
    <property type="project" value="TreeGrafter"/>
</dbReference>
<accession>A0AAF3ESK4</accession>
<dbReference type="PROSITE" id="PS50132">
    <property type="entry name" value="RGS"/>
    <property type="match status" value="1"/>
</dbReference>
<dbReference type="PANTHER" id="PTHR45945">
    <property type="entry name" value="REGULATOR OF G-PROTEIN SIGNALING LOCO"/>
    <property type="match status" value="1"/>
</dbReference>
<feature type="region of interest" description="Disordered" evidence="1">
    <location>
        <begin position="664"/>
        <end position="693"/>
    </location>
</feature>
<feature type="compositionally biased region" description="Low complexity" evidence="1">
    <location>
        <begin position="389"/>
        <end position="401"/>
    </location>
</feature>
<dbReference type="PRINTS" id="PR01301">
    <property type="entry name" value="RGSPROTEIN"/>
</dbReference>
<dbReference type="GO" id="GO:0005737">
    <property type="term" value="C:cytoplasm"/>
    <property type="evidence" value="ECO:0007669"/>
    <property type="project" value="TreeGrafter"/>
</dbReference>
<proteinExistence type="predicted"/>
<dbReference type="GO" id="GO:0005096">
    <property type="term" value="F:GTPase activator activity"/>
    <property type="evidence" value="ECO:0007669"/>
    <property type="project" value="InterPro"/>
</dbReference>
<evidence type="ECO:0000313" key="3">
    <source>
        <dbReference type="Proteomes" id="UP000887575"/>
    </source>
</evidence>
<dbReference type="GO" id="GO:0008277">
    <property type="term" value="P:regulation of G protein-coupled receptor signaling pathway"/>
    <property type="evidence" value="ECO:0007669"/>
    <property type="project" value="TreeGrafter"/>
</dbReference>
<dbReference type="InterPro" id="IPR016137">
    <property type="entry name" value="RGS"/>
</dbReference>
<dbReference type="Gene3D" id="1.10.167.10">
    <property type="entry name" value="Regulator of G-protein Signalling 4, domain 2"/>
    <property type="match status" value="1"/>
</dbReference>
<reference evidence="4" key="1">
    <citation type="submission" date="2024-02" db="UniProtKB">
        <authorList>
            <consortium name="WormBaseParasite"/>
        </authorList>
    </citation>
    <scope>IDENTIFICATION</scope>
</reference>
<name>A0AAF3ESK4_9BILA</name>
<evidence type="ECO:0000313" key="4">
    <source>
        <dbReference type="WBParaSite" id="MBELARI_LOCUS16601"/>
    </source>
</evidence>
<feature type="compositionally biased region" description="Basic and acidic residues" evidence="1">
    <location>
        <begin position="262"/>
        <end position="277"/>
    </location>
</feature>
<evidence type="ECO:0000256" key="1">
    <source>
        <dbReference type="SAM" id="MobiDB-lite"/>
    </source>
</evidence>
<dbReference type="SUPFAM" id="SSF48097">
    <property type="entry name" value="Regulator of G-protein signaling, RGS"/>
    <property type="match status" value="1"/>
</dbReference>
<sequence length="793" mass="87350">MTIFKLSWSSKRRFVTPDPSAESEGAFVKRCSKVLDQIIHEESKFLDTSDGEPQSILSSGGDALFNNEEETIIDTNLHHQKEMRDDFDKENNVQGQPCTSSAPDMEELGVSAVLCGGVVETNSSREMRVFKRVLREPPLRKPFHLFLEQQFCAENLNFYVAVEQFHDLPHESTSRAAIENRELVARRIYERHFAPNSMEPVNVDNSTSKRIREAISAQHYHRTVFDVAQYQIFHLLKYDCWPRYLKAGGIAPEFSDEELADEADRKDSDGRGDHDDQAGPSGGGGKEKGRGWASSAIAAIAGSGSPNSSTKEKRRSGGFWHGFDRISRRLKKDGQSEAHQGSRSSGGAGSPVAEKRHSQVHRTSSSRGGSSNEERRKSYSSELEDECCSTTGGRPGVSSVGSRRRHLFSQGKQISMPAEIHAQISSHRVAPRVIKKSCTLMSGDSCSSELVELDDPSFSVAKWTQTLSAKLGLDAKCCEAVDAQTGCTIDPCRQAIDALQNRFVRIVPVVTMAIEILPSNFNFKSPQTTPPKIVLLRARHSLSTAAALRPLLAKYSVDLAMIVVVIGGTLEQISRLSVQIGNIGSKTLTVMSHAQFQERQQGKEMGRVNWKDPLASIPPEQSALLQYHQHGDISYCEITSEAERAKLRGEHSLGLTKFLRKASAAVTNKEEPPKEQKTSLKGTQATGVRRRSVGQGVASGVYCGEEPQNDPNQKEPAKKRLSIFKNKGEERSGGEKSPIPGTRRSPQMGVRGGEKEKESNGDTPRTPAIYATKIINDEDVDSGAFIWQPAAYV</sequence>
<feature type="compositionally biased region" description="Basic and acidic residues" evidence="1">
    <location>
        <begin position="322"/>
        <end position="336"/>
    </location>
</feature>
<protein>
    <submittedName>
        <fullName evidence="4">RGS domain-containing protein</fullName>
    </submittedName>
</protein>
<dbReference type="InterPro" id="IPR046995">
    <property type="entry name" value="RGS10/12/14-like"/>
</dbReference>
<dbReference type="GO" id="GO:0005886">
    <property type="term" value="C:plasma membrane"/>
    <property type="evidence" value="ECO:0007669"/>
    <property type="project" value="TreeGrafter"/>
</dbReference>
<dbReference type="WBParaSite" id="MBELARI_LOCUS16601">
    <property type="protein sequence ID" value="MBELARI_LOCUS16601"/>
    <property type="gene ID" value="MBELARI_LOCUS16601"/>
</dbReference>
<dbReference type="Pfam" id="PF00615">
    <property type="entry name" value="RGS"/>
    <property type="match status" value="1"/>
</dbReference>
<dbReference type="AlphaFoldDB" id="A0AAF3ESK4"/>
<dbReference type="InterPro" id="IPR044926">
    <property type="entry name" value="RGS_subdomain_2"/>
</dbReference>
<feature type="compositionally biased region" description="Low complexity" evidence="1">
    <location>
        <begin position="362"/>
        <end position="371"/>
    </location>
</feature>
<feature type="compositionally biased region" description="Low complexity" evidence="1">
    <location>
        <begin position="291"/>
        <end position="305"/>
    </location>
</feature>
<organism evidence="3 4">
    <name type="scientific">Mesorhabditis belari</name>
    <dbReference type="NCBI Taxonomy" id="2138241"/>
    <lineage>
        <taxon>Eukaryota</taxon>
        <taxon>Metazoa</taxon>
        <taxon>Ecdysozoa</taxon>
        <taxon>Nematoda</taxon>
        <taxon>Chromadorea</taxon>
        <taxon>Rhabditida</taxon>
        <taxon>Rhabditina</taxon>
        <taxon>Rhabditomorpha</taxon>
        <taxon>Rhabditoidea</taxon>
        <taxon>Rhabditidae</taxon>
        <taxon>Mesorhabditinae</taxon>
        <taxon>Mesorhabditis</taxon>
    </lineage>
</organism>
<dbReference type="PANTHER" id="PTHR45945:SF3">
    <property type="entry name" value="REGULATOR OF G-PROTEIN SIGNALING LOCO"/>
    <property type="match status" value="1"/>
</dbReference>
<dbReference type="InterPro" id="IPR036305">
    <property type="entry name" value="RGS_sf"/>
</dbReference>
<keyword evidence="3" id="KW-1185">Reference proteome</keyword>
<dbReference type="SMART" id="SM00315">
    <property type="entry name" value="RGS"/>
    <property type="match status" value="1"/>
</dbReference>